<dbReference type="Proteomes" id="UP000054144">
    <property type="component" value="Unassembled WGS sequence"/>
</dbReference>
<dbReference type="AlphaFoldDB" id="A0A0D7A132"/>
<keyword evidence="3" id="KW-1185">Reference proteome</keyword>
<evidence type="ECO:0000256" key="1">
    <source>
        <dbReference type="SAM" id="MobiDB-lite"/>
    </source>
</evidence>
<sequence length="204" mass="22737">MKSTKAYFTNFISNPKAAELRQRRTTAMTFLRSAAKSYVAVIPGSGLLVDRAFDEMDEIVDKHGEEANVIVFDAQDKIVEVIKAHDGDTAATARRISDILAEKTTLLFNLGVNTTGAPERVRQALAQADFDKVVTQAEDFAEQARFQTKRVFASVRGRVTGLLSEQQRNPKAWAEKTRELGSNKWSAWKQRRSPGSGEEDSNEK</sequence>
<dbReference type="OrthoDB" id="3060772at2759"/>
<organism evidence="2 3">
    <name type="scientific">Fistulina hepatica ATCC 64428</name>
    <dbReference type="NCBI Taxonomy" id="1128425"/>
    <lineage>
        <taxon>Eukaryota</taxon>
        <taxon>Fungi</taxon>
        <taxon>Dikarya</taxon>
        <taxon>Basidiomycota</taxon>
        <taxon>Agaricomycotina</taxon>
        <taxon>Agaricomycetes</taxon>
        <taxon>Agaricomycetidae</taxon>
        <taxon>Agaricales</taxon>
        <taxon>Fistulinaceae</taxon>
        <taxon>Fistulina</taxon>
    </lineage>
</organism>
<accession>A0A0D7A132</accession>
<dbReference type="EMBL" id="KN882089">
    <property type="protein sequence ID" value="KIY44508.1"/>
    <property type="molecule type" value="Genomic_DNA"/>
</dbReference>
<feature type="region of interest" description="Disordered" evidence="1">
    <location>
        <begin position="165"/>
        <end position="204"/>
    </location>
</feature>
<evidence type="ECO:0000313" key="3">
    <source>
        <dbReference type="Proteomes" id="UP000054144"/>
    </source>
</evidence>
<evidence type="ECO:0000313" key="2">
    <source>
        <dbReference type="EMBL" id="KIY44508.1"/>
    </source>
</evidence>
<proteinExistence type="predicted"/>
<reference evidence="2 3" key="1">
    <citation type="journal article" date="2015" name="Fungal Genet. Biol.">
        <title>Evolution of novel wood decay mechanisms in Agaricales revealed by the genome sequences of Fistulina hepatica and Cylindrobasidium torrendii.</title>
        <authorList>
            <person name="Floudas D."/>
            <person name="Held B.W."/>
            <person name="Riley R."/>
            <person name="Nagy L.G."/>
            <person name="Koehler G."/>
            <person name="Ransdell A.S."/>
            <person name="Younus H."/>
            <person name="Chow J."/>
            <person name="Chiniquy J."/>
            <person name="Lipzen A."/>
            <person name="Tritt A."/>
            <person name="Sun H."/>
            <person name="Haridas S."/>
            <person name="LaButti K."/>
            <person name="Ohm R.A."/>
            <person name="Kues U."/>
            <person name="Blanchette R.A."/>
            <person name="Grigoriev I.V."/>
            <person name="Minto R.E."/>
            <person name="Hibbett D.S."/>
        </authorList>
    </citation>
    <scope>NUCLEOTIDE SEQUENCE [LARGE SCALE GENOMIC DNA]</scope>
    <source>
        <strain evidence="2 3">ATCC 64428</strain>
    </source>
</reference>
<gene>
    <name evidence="2" type="ORF">FISHEDRAFT_77430</name>
</gene>
<protein>
    <submittedName>
        <fullName evidence="2">Uncharacterized protein</fullName>
    </submittedName>
</protein>
<name>A0A0D7A132_9AGAR</name>